<evidence type="ECO:0000313" key="1">
    <source>
        <dbReference type="EMBL" id="HDI82599.1"/>
    </source>
</evidence>
<dbReference type="PROSITE" id="PS51257">
    <property type="entry name" value="PROKAR_LIPOPROTEIN"/>
    <property type="match status" value="1"/>
</dbReference>
<dbReference type="EMBL" id="DQWE01000102">
    <property type="protein sequence ID" value="HDI82599.1"/>
    <property type="molecule type" value="Genomic_DNA"/>
</dbReference>
<gene>
    <name evidence="1" type="ORF">ENF18_02265</name>
</gene>
<accession>A0A7C0ZCQ1</accession>
<proteinExistence type="predicted"/>
<organism evidence="1">
    <name type="scientific">candidate division WOR-3 bacterium</name>
    <dbReference type="NCBI Taxonomy" id="2052148"/>
    <lineage>
        <taxon>Bacteria</taxon>
        <taxon>Bacteria division WOR-3</taxon>
    </lineage>
</organism>
<comment type="caution">
    <text evidence="1">The sequence shown here is derived from an EMBL/GenBank/DDBJ whole genome shotgun (WGS) entry which is preliminary data.</text>
</comment>
<protein>
    <submittedName>
        <fullName evidence="1">Uncharacterized protein</fullName>
    </submittedName>
</protein>
<name>A0A7C0ZCQ1_UNCW3</name>
<sequence length="213" mass="23948">MSTRIWFTGIIITLLLVSCNRKSIKEQETPVIPGVWTEKFSFKQGSGELHLITPEKSINAMFDFTYDKTIKELKGSFYGFLGVKVAEFIISPSRVEAKTLTGGNVNIDSLLNIAGIPLDFFVKCFGYDFDASVINEKGIPVDNGILVSRGDMDILLSRENRLPVKVVILNGGKDIQVLYSDFRNVQGYKHPFYIGFSTVDKKLEVHFKKIVLQ</sequence>
<reference evidence="1" key="1">
    <citation type="journal article" date="2020" name="mSystems">
        <title>Genome- and Community-Level Interaction Insights into Carbon Utilization and Element Cycling Functions of Hydrothermarchaeota in Hydrothermal Sediment.</title>
        <authorList>
            <person name="Zhou Z."/>
            <person name="Liu Y."/>
            <person name="Xu W."/>
            <person name="Pan J."/>
            <person name="Luo Z.H."/>
            <person name="Li M."/>
        </authorList>
    </citation>
    <scope>NUCLEOTIDE SEQUENCE [LARGE SCALE GENOMIC DNA]</scope>
    <source>
        <strain evidence="1">HyVt-102</strain>
    </source>
</reference>
<dbReference type="AlphaFoldDB" id="A0A7C0ZCQ1"/>
<dbReference type="Proteomes" id="UP000885847">
    <property type="component" value="Unassembled WGS sequence"/>
</dbReference>